<name>A0ACD1AE56_9FIRM</name>
<keyword evidence="2" id="KW-1185">Reference proteome</keyword>
<accession>A0ACD1AE56</accession>
<evidence type="ECO:0000313" key="2">
    <source>
        <dbReference type="Proteomes" id="UP000594014"/>
    </source>
</evidence>
<sequence>MYCRMCGAQLNGTDRFCKICGTRIDSEKPAESPETIERKAEITEEVVFNPPYEEEPHHNRFYLVEDKTDAPAGGKEELKGFISDQELEKQRQNEELRENTDTRRVISSNEFQWNVHDFAKTKKTEEAVFNWNLEDYSKPEQKEAAAAFLEEELFREIRDESYRVKETNIERFFTFSKKNEEFQKLLDKEYEKLKRNPYSLDSENAKEENRAQNDEKAKISEESKVSSVESISDQNYESAQTEASQVAAPHPEALNTEIPQAAVPHTEMAKARADYFGDGLIKDNEFIIKKLGDAKPEEETLTAELNQRLSGEKPQEEPGQLQIETTDEDLAEKSGEELAEALQKMTHENASDEDGGASKLEALFGKIPTAESEKTAAAGKTAETDQTAIGQAELQQEGTEPLKPEQAETEPLEPEQAEPQQVETKPLKSEQAESEQETPELWGSTETGAQPHQEEKTVFGAGWGVMDEENRSSRRKHRAGQIVLIIIAIILVFEIAILSIRFFAPGSEATRIIDETQTKIINIVSGWVDGINGLISGNDSNQDNEQNGEVKEGEENQPDVEKPVVPEVPKADPVPMADKAALVATQLHKNSNIQKVINNDALVFDSGKDYGIADLNKSKPIENNIWMEKDGQTVYYDQSIVGTIIAFDSQWIDYVNDGNKAVLSLMKKDSAAYKNAIGFSKVKKIKEAFNVLEIGEIRQGSDGFYVWVHEEIEITEKGVTTAKKYNWIYYLEPVDGNLNIVNYFKFK</sequence>
<protein>
    <submittedName>
        <fullName evidence="1">Uncharacterized protein</fullName>
    </submittedName>
</protein>
<dbReference type="EMBL" id="CP042469">
    <property type="protein sequence ID" value="QOX64669.1"/>
    <property type="molecule type" value="Genomic_DNA"/>
</dbReference>
<proteinExistence type="predicted"/>
<gene>
    <name evidence="1" type="ORF">FRZ06_15620</name>
</gene>
<organism evidence="1 2">
    <name type="scientific">Anoxybacterium hadale</name>
    <dbReference type="NCBI Taxonomy" id="3408580"/>
    <lineage>
        <taxon>Bacteria</taxon>
        <taxon>Bacillati</taxon>
        <taxon>Bacillota</taxon>
        <taxon>Clostridia</taxon>
        <taxon>Peptostreptococcales</taxon>
        <taxon>Anaerovoracaceae</taxon>
        <taxon>Anoxybacterium</taxon>
    </lineage>
</organism>
<reference evidence="1" key="1">
    <citation type="submission" date="2019-08" db="EMBL/GenBank/DDBJ databases">
        <title>Genome sequence of Clostridiales bacterium MT110.</title>
        <authorList>
            <person name="Cao J."/>
        </authorList>
    </citation>
    <scope>NUCLEOTIDE SEQUENCE</scope>
    <source>
        <strain evidence="1">MT110</strain>
    </source>
</reference>
<evidence type="ECO:0000313" key="1">
    <source>
        <dbReference type="EMBL" id="QOX64669.1"/>
    </source>
</evidence>
<dbReference type="Proteomes" id="UP000594014">
    <property type="component" value="Chromosome"/>
</dbReference>